<dbReference type="SUPFAM" id="SSF51905">
    <property type="entry name" value="FAD/NAD(P)-binding domain"/>
    <property type="match status" value="1"/>
</dbReference>
<keyword evidence="8" id="KW-0812">Transmembrane</keyword>
<dbReference type="SUPFAM" id="SSF55856">
    <property type="entry name" value="Cytochrome b5-like heme/steroid binding domain"/>
    <property type="match status" value="7"/>
</dbReference>
<dbReference type="PANTHER" id="PTHR19359">
    <property type="entry name" value="CYTOCHROME B5"/>
    <property type="match status" value="1"/>
</dbReference>
<evidence type="ECO:0000256" key="8">
    <source>
        <dbReference type="SAM" id="Phobius"/>
    </source>
</evidence>
<name>A0A7J6MHW1_PEROL</name>
<keyword evidence="1" id="KW-0349">Heme</keyword>
<dbReference type="EMBL" id="JABANN010000110">
    <property type="protein sequence ID" value="KAF4671075.1"/>
    <property type="molecule type" value="Genomic_DNA"/>
</dbReference>
<dbReference type="InterPro" id="IPR034804">
    <property type="entry name" value="SQR/QFR_C/D"/>
</dbReference>
<dbReference type="Gene3D" id="3.10.120.10">
    <property type="entry name" value="Cytochrome b5-like heme/steroid binding domain"/>
    <property type="match status" value="7"/>
</dbReference>
<keyword evidence="3" id="KW-0479">Metal-binding</keyword>
<comment type="similarity">
    <text evidence="6">Belongs to the cytochrome b5 family.</text>
</comment>
<accession>A0A7J6MHW1</accession>
<evidence type="ECO:0000256" key="7">
    <source>
        <dbReference type="SAM" id="MobiDB-lite"/>
    </source>
</evidence>
<evidence type="ECO:0000256" key="2">
    <source>
        <dbReference type="ARBA" id="ARBA00022630"/>
    </source>
</evidence>
<evidence type="ECO:0000256" key="4">
    <source>
        <dbReference type="ARBA" id="ARBA00023002"/>
    </source>
</evidence>
<feature type="domain" description="Cytochrome b5 heme-binding" evidence="9">
    <location>
        <begin position="982"/>
        <end position="1058"/>
    </location>
</feature>
<dbReference type="PANTHER" id="PTHR19359:SF25">
    <property type="entry name" value="CYTOCHROME B5 HEME-BINDING DOMAIN-CONTAINING PROTEIN"/>
    <property type="match status" value="1"/>
</dbReference>
<dbReference type="GO" id="GO:0016020">
    <property type="term" value="C:membrane"/>
    <property type="evidence" value="ECO:0007669"/>
    <property type="project" value="InterPro"/>
</dbReference>
<dbReference type="InterPro" id="IPR036188">
    <property type="entry name" value="FAD/NAD-bd_sf"/>
</dbReference>
<evidence type="ECO:0000256" key="1">
    <source>
        <dbReference type="ARBA" id="ARBA00022617"/>
    </source>
</evidence>
<feature type="transmembrane region" description="Helical" evidence="8">
    <location>
        <begin position="1290"/>
        <end position="1311"/>
    </location>
</feature>
<feature type="transmembrane region" description="Helical" evidence="8">
    <location>
        <begin position="1331"/>
        <end position="1353"/>
    </location>
</feature>
<dbReference type="GO" id="GO:0046872">
    <property type="term" value="F:metal ion binding"/>
    <property type="evidence" value="ECO:0007669"/>
    <property type="project" value="UniProtKB-KW"/>
</dbReference>
<proteinExistence type="inferred from homology"/>
<dbReference type="Gene3D" id="1.20.1300.10">
    <property type="entry name" value="Fumarate reductase/succinate dehydrogenase, transmembrane subunit"/>
    <property type="match status" value="1"/>
</dbReference>
<feature type="transmembrane region" description="Helical" evidence="8">
    <location>
        <begin position="1107"/>
        <end position="1126"/>
    </location>
</feature>
<dbReference type="Gene3D" id="3.90.700.10">
    <property type="entry name" value="Succinate dehydrogenase/fumarate reductase flavoprotein, catalytic domain"/>
    <property type="match status" value="1"/>
</dbReference>
<feature type="domain" description="Cytochrome b5 heme-binding" evidence="9">
    <location>
        <begin position="572"/>
        <end position="648"/>
    </location>
</feature>
<sequence>MSSTETPANQVIVVGGGLAGFSAANSILEHGGSVLLIDKSAFCGGNSSKATSGINGSCTRTQKRLGVKDSNEVFEFDCMKGGSKSPELIKTMVEHSGPSVNWLMDNFDLDLSLLARMGGHSVERTHRGKERFPGMTITYAEMQMAEAISKALPDRCKIINKARATELITNKAGDVIGVTYTTHDGESHKVYGPVVLATGGYGADFTKDGLLAKYRPDLLKLSTTNGEHCTGDGIKMGTFDKFGKKFFKNYDFQMDDHYNVAIVTPLVHYCMGGLKIDTAGRVISKETKKPIRGLYAAGEVMGGVHGNNRLGGNSLLDCVVFGRLTADNACEDLLGLKKSMSLPALAKAPASAPKKSAPAKVAAAAAPAPAAHGYTKEEVAKHHTENDCWVIINGEVLNVTHFLPEHPGGKLAIMTFAGKDASKEFNMIHPSDVVEKYAPDAMIGPVVDKATAAAASAAPAAPAVAASAPATPAAPAGQSYTMDEISKHNSRDSCWVVIDGEVLDVTGFLPDHPGGDISILNYGGKDATAPFHDIHPAGIIQKYCPDAVIGVVGNGSAPAAAPASAPAAAPAVPGYTIDEVAKHHTESDCWVVVNGKVLDVTNFLPEHPGGKLAIMTFAGKDATKEFNMIHPPDVVEKYAPDAILGPLVDKATAVAAPATTAAAAPSVAAPSTDGRKSYTMDEISKHNSRESCWVVIDGEVLDVTGFLPDHPGGDISILNYGGKDATAPFHDIHPAGIIQKYCPDAVIGVVLNVTNFLPEHPGGKLAIMTFAGKDASKEFNMIHPPDVVEKYASDCILGPVVEGKAAPAPAASAPAPASTPAPAAASGYTMDEVAKHNTESDCWVALNGQVLNVTNFLPEHPGGKLAIMTFAGKDASKEFNMIHPPDVVEKYASDCILGPVVEGKAAPAPAAPAASKPTPAPVASTPAPAASTPAPAASTPAPAASTPAPAASTPAPAASTPAPAPTTAASTPAAAPAASAPANGITMEEVAKHTTEDDCWVVINGEVLDVTDFLPKHPGGKMAILTFAGKDASKEFNMIHPAGVIEKYAPDATLGPLVEKAAGPAAAGGDLAQPLLADQFESKALTEQWWGEDRNKADMFGPLGPSVTSYVISLCYMIWMFVIDTLKTIFSIKNYKVLSDKSGLERSAIFIMVFVTIHALGNINLLVSDRSFEGYAYLLNHPCPWSTLFLPVEIYLLLAGLLHVVVATDRTFKFKTMNSSVRDLEMAISGGILLVFLIVHLLQFRLISEANCPQYWMRDNWFPCANDDTSCPIIHFKDLYKMAFKIFESFGWVCFYLVGVICFFIHMKSGLSRVIMTNNNIPRKYKGTTQFWGSVMAWVLFILYLIYPLFAYFNPVKDWPAYDAKQLRPEA</sequence>
<evidence type="ECO:0000256" key="3">
    <source>
        <dbReference type="ARBA" id="ARBA00022723"/>
    </source>
</evidence>
<feature type="domain" description="Cytochrome b5 heme-binding" evidence="9">
    <location>
        <begin position="371"/>
        <end position="447"/>
    </location>
</feature>
<feature type="transmembrane region" description="Helical" evidence="8">
    <location>
        <begin position="1147"/>
        <end position="1167"/>
    </location>
</feature>
<dbReference type="InterPro" id="IPR036400">
    <property type="entry name" value="Cyt_B5-like_heme/steroid_sf"/>
</dbReference>
<dbReference type="InterPro" id="IPR003953">
    <property type="entry name" value="FAD-dep_OxRdtase_2_FAD-bd"/>
</dbReference>
<dbReference type="Pfam" id="PF00173">
    <property type="entry name" value="Cyt-b5"/>
    <property type="match status" value="6"/>
</dbReference>
<feature type="domain" description="Cytochrome b5 heme-binding" evidence="9">
    <location>
        <begin position="825"/>
        <end position="901"/>
    </location>
</feature>
<dbReference type="InterPro" id="IPR027477">
    <property type="entry name" value="Succ_DH/fumarate_Rdtase_cat_sf"/>
</dbReference>
<feature type="domain" description="Cytochrome b5 heme-binding" evidence="9">
    <location>
        <begin position="675"/>
        <end position="751"/>
    </location>
</feature>
<dbReference type="PROSITE" id="PS50255">
    <property type="entry name" value="CYTOCHROME_B5_2"/>
    <property type="match status" value="7"/>
</dbReference>
<evidence type="ECO:0000256" key="5">
    <source>
        <dbReference type="ARBA" id="ARBA00023004"/>
    </source>
</evidence>
<keyword evidence="5" id="KW-0408">Iron</keyword>
<dbReference type="InterPro" id="IPR001199">
    <property type="entry name" value="Cyt_B5-like_heme/steroid-bd"/>
</dbReference>
<dbReference type="PROSITE" id="PS00191">
    <property type="entry name" value="CYTOCHROME_B5_1"/>
    <property type="match status" value="7"/>
</dbReference>
<feature type="region of interest" description="Disordered" evidence="7">
    <location>
        <begin position="907"/>
        <end position="981"/>
    </location>
</feature>
<dbReference type="GO" id="GO:0020037">
    <property type="term" value="F:heme binding"/>
    <property type="evidence" value="ECO:0007669"/>
    <property type="project" value="InterPro"/>
</dbReference>
<keyword evidence="8" id="KW-0472">Membrane</keyword>
<dbReference type="InterPro" id="IPR050668">
    <property type="entry name" value="Cytochrome_b5"/>
</dbReference>
<dbReference type="SMART" id="SM01117">
    <property type="entry name" value="Cyt-b5"/>
    <property type="match status" value="7"/>
</dbReference>
<evidence type="ECO:0000259" key="9">
    <source>
        <dbReference type="PROSITE" id="PS50255"/>
    </source>
</evidence>
<keyword evidence="2" id="KW-0285">Flavoprotein</keyword>
<dbReference type="GO" id="GO:0016491">
    <property type="term" value="F:oxidoreductase activity"/>
    <property type="evidence" value="ECO:0007669"/>
    <property type="project" value="UniProtKB-KW"/>
</dbReference>
<reference evidence="10 11" key="1">
    <citation type="submission" date="2020-04" db="EMBL/GenBank/DDBJ databases">
        <title>Perkinsus olseni comparative genomics.</title>
        <authorList>
            <person name="Bogema D.R."/>
        </authorList>
    </citation>
    <scope>NUCLEOTIDE SEQUENCE [LARGE SCALE GENOMIC DNA]</scope>
    <source>
        <strain evidence="10">ATCC PRA-31</strain>
    </source>
</reference>
<feature type="domain" description="Cytochrome b5 heme-binding" evidence="9">
    <location>
        <begin position="477"/>
        <end position="553"/>
    </location>
</feature>
<dbReference type="InterPro" id="IPR018506">
    <property type="entry name" value="Cyt_B5_heme-BS"/>
</dbReference>
<dbReference type="PRINTS" id="PR01217">
    <property type="entry name" value="PRICHEXTENSN"/>
</dbReference>
<dbReference type="Gene3D" id="3.50.50.60">
    <property type="entry name" value="FAD/NAD(P)-binding domain"/>
    <property type="match status" value="2"/>
</dbReference>
<keyword evidence="8" id="KW-1133">Transmembrane helix</keyword>
<dbReference type="SUPFAM" id="SSF81343">
    <property type="entry name" value="Fumarate reductase respiratory complex transmembrane subunits"/>
    <property type="match status" value="1"/>
</dbReference>
<feature type="domain" description="Cytochrome b5 heme-binding" evidence="9">
    <location>
        <begin position="748"/>
        <end position="801"/>
    </location>
</feature>
<dbReference type="Proteomes" id="UP000572268">
    <property type="component" value="Unassembled WGS sequence"/>
</dbReference>
<feature type="transmembrane region" description="Helical" evidence="8">
    <location>
        <begin position="1187"/>
        <end position="1206"/>
    </location>
</feature>
<feature type="transmembrane region" description="Helical" evidence="8">
    <location>
        <begin position="1227"/>
        <end position="1247"/>
    </location>
</feature>
<dbReference type="Pfam" id="PF00890">
    <property type="entry name" value="FAD_binding_2"/>
    <property type="match status" value="2"/>
</dbReference>
<organism evidence="10 11">
    <name type="scientific">Perkinsus olseni</name>
    <name type="common">Perkinsus atlanticus</name>
    <dbReference type="NCBI Taxonomy" id="32597"/>
    <lineage>
        <taxon>Eukaryota</taxon>
        <taxon>Sar</taxon>
        <taxon>Alveolata</taxon>
        <taxon>Perkinsozoa</taxon>
        <taxon>Perkinsea</taxon>
        <taxon>Perkinsida</taxon>
        <taxon>Perkinsidae</taxon>
        <taxon>Perkinsus</taxon>
    </lineage>
</organism>
<evidence type="ECO:0000256" key="6">
    <source>
        <dbReference type="ARBA" id="ARBA00038168"/>
    </source>
</evidence>
<keyword evidence="4" id="KW-0560">Oxidoreductase</keyword>
<comment type="caution">
    <text evidence="10">The sequence shown here is derived from an EMBL/GenBank/DDBJ whole genome shotgun (WGS) entry which is preliminary data.</text>
</comment>
<evidence type="ECO:0000313" key="11">
    <source>
        <dbReference type="Proteomes" id="UP000572268"/>
    </source>
</evidence>
<gene>
    <name evidence="10" type="ORF">FOL46_000497</name>
</gene>
<protein>
    <recommendedName>
        <fullName evidence="9">Cytochrome b5 heme-binding domain-containing protein</fullName>
    </recommendedName>
</protein>
<evidence type="ECO:0000313" key="10">
    <source>
        <dbReference type="EMBL" id="KAF4671075.1"/>
    </source>
</evidence>